<evidence type="ECO:0000256" key="1">
    <source>
        <dbReference type="SAM" id="SignalP"/>
    </source>
</evidence>
<dbReference type="EMBL" id="OZ026884">
    <property type="protein sequence ID" value="CAL1239105.1"/>
    <property type="molecule type" value="Genomic_DNA"/>
</dbReference>
<evidence type="ECO:0000313" key="3">
    <source>
        <dbReference type="Proteomes" id="UP001497493"/>
    </source>
</evidence>
<evidence type="ECO:0000313" key="2">
    <source>
        <dbReference type="EMBL" id="CAL1239105.1"/>
    </source>
</evidence>
<keyword evidence="3" id="KW-1185">Reference proteome</keyword>
<gene>
    <name evidence="2" type="ORF">MECH1_V1_0329</name>
</gene>
<name>A0ABP1C4H8_9GAMM</name>
<feature type="signal peptide" evidence="1">
    <location>
        <begin position="1"/>
        <end position="26"/>
    </location>
</feature>
<reference evidence="2 3" key="1">
    <citation type="submission" date="2024-04" db="EMBL/GenBank/DDBJ databases">
        <authorList>
            <person name="Cremers G."/>
        </authorList>
    </citation>
    <scope>NUCLEOTIDE SEQUENCE [LARGE SCALE GENOMIC DNA]</scope>
    <source>
        <strain evidence="2">MeCH1-AG</strain>
    </source>
</reference>
<accession>A0ABP1C4H8</accession>
<keyword evidence="1" id="KW-0732">Signal</keyword>
<proteinExistence type="predicted"/>
<feature type="chain" id="PRO_5046020335" evidence="1">
    <location>
        <begin position="27"/>
        <end position="114"/>
    </location>
</feature>
<dbReference type="Proteomes" id="UP001497493">
    <property type="component" value="Chromosome"/>
</dbReference>
<dbReference type="RefSeq" id="WP_348758694.1">
    <property type="nucleotide sequence ID" value="NZ_OZ026884.1"/>
</dbReference>
<organism evidence="2 3">
    <name type="scientific">Candidatus Methylocalor cossyra</name>
    <dbReference type="NCBI Taxonomy" id="3108543"/>
    <lineage>
        <taxon>Bacteria</taxon>
        <taxon>Pseudomonadati</taxon>
        <taxon>Pseudomonadota</taxon>
        <taxon>Gammaproteobacteria</taxon>
        <taxon>Methylococcales</taxon>
        <taxon>Methylococcaceae</taxon>
        <taxon>Candidatus Methylocalor</taxon>
    </lineage>
</organism>
<protein>
    <submittedName>
        <fullName evidence="2">Uncharacterized protein</fullName>
    </submittedName>
</protein>
<sequence length="114" mass="11576">MNIGIKAIGFSAVALTTLFTITGAAATEVVTLQCSIFNPQEVVHAVGHSAGVTALPPSVARGAQCAQALADLIGGGYKLVNSFPVVRVLNDCSAGFESPGTCPGYAGPYFVFSK</sequence>